<sequence>MQTADIFTDASSGDSLPSYEESTRASEPKPALDEAATLQAFYTFKLEQCLAKQRQYNENQLELQEEKLKELQEEIKEWELKLQHMRSC</sequence>
<feature type="coiled-coil region" evidence="1">
    <location>
        <begin position="46"/>
        <end position="88"/>
    </location>
</feature>
<dbReference type="EMBL" id="KQ257456">
    <property type="protein sequence ID" value="KND00170.1"/>
    <property type="molecule type" value="Genomic_DNA"/>
</dbReference>
<dbReference type="GeneID" id="27687956"/>
<organism evidence="3 4">
    <name type="scientific">Spizellomyces punctatus (strain DAOM BR117)</name>
    <dbReference type="NCBI Taxonomy" id="645134"/>
    <lineage>
        <taxon>Eukaryota</taxon>
        <taxon>Fungi</taxon>
        <taxon>Fungi incertae sedis</taxon>
        <taxon>Chytridiomycota</taxon>
        <taxon>Chytridiomycota incertae sedis</taxon>
        <taxon>Chytridiomycetes</taxon>
        <taxon>Spizellomycetales</taxon>
        <taxon>Spizellomycetaceae</taxon>
        <taxon>Spizellomyces</taxon>
    </lineage>
</organism>
<name>A0A0L0HH16_SPIPD</name>
<protein>
    <submittedName>
        <fullName evidence="3">Uncharacterized protein</fullName>
    </submittedName>
</protein>
<feature type="region of interest" description="Disordered" evidence="2">
    <location>
        <begin position="1"/>
        <end position="30"/>
    </location>
</feature>
<keyword evidence="4" id="KW-1185">Reference proteome</keyword>
<feature type="compositionally biased region" description="Polar residues" evidence="2">
    <location>
        <begin position="1"/>
        <end position="15"/>
    </location>
</feature>
<evidence type="ECO:0000313" key="3">
    <source>
        <dbReference type="EMBL" id="KND00170.1"/>
    </source>
</evidence>
<feature type="compositionally biased region" description="Basic and acidic residues" evidence="2">
    <location>
        <begin position="21"/>
        <end position="30"/>
    </location>
</feature>
<accession>A0A0L0HH16</accession>
<evidence type="ECO:0000256" key="1">
    <source>
        <dbReference type="SAM" id="Coils"/>
    </source>
</evidence>
<gene>
    <name evidence="3" type="ORF">SPPG_04511</name>
</gene>
<reference evidence="3 4" key="1">
    <citation type="submission" date="2009-08" db="EMBL/GenBank/DDBJ databases">
        <title>The Genome Sequence of Spizellomyces punctatus strain DAOM BR117.</title>
        <authorList>
            <consortium name="The Broad Institute Genome Sequencing Platform"/>
            <person name="Russ C."/>
            <person name="Cuomo C."/>
            <person name="Shea T."/>
            <person name="Young S.K."/>
            <person name="Zeng Q."/>
            <person name="Koehrsen M."/>
            <person name="Haas B."/>
            <person name="Borodovsky M."/>
            <person name="Guigo R."/>
            <person name="Alvarado L."/>
            <person name="Berlin A."/>
            <person name="Bochicchio J."/>
            <person name="Borenstein D."/>
            <person name="Chapman S."/>
            <person name="Chen Z."/>
            <person name="Engels R."/>
            <person name="Freedman E."/>
            <person name="Gellesch M."/>
            <person name="Goldberg J."/>
            <person name="Griggs A."/>
            <person name="Gujja S."/>
            <person name="Heiman D."/>
            <person name="Hepburn T."/>
            <person name="Howarth C."/>
            <person name="Jen D."/>
            <person name="Larson L."/>
            <person name="Lewis B."/>
            <person name="Mehta T."/>
            <person name="Park D."/>
            <person name="Pearson M."/>
            <person name="Roberts A."/>
            <person name="Saif S."/>
            <person name="Shenoy N."/>
            <person name="Sisk P."/>
            <person name="Stolte C."/>
            <person name="Sykes S."/>
            <person name="Thomson T."/>
            <person name="Walk T."/>
            <person name="White J."/>
            <person name="Yandava C."/>
            <person name="Burger G."/>
            <person name="Gray M.W."/>
            <person name="Holland P.W.H."/>
            <person name="King N."/>
            <person name="Lang F.B.F."/>
            <person name="Roger A.J."/>
            <person name="Ruiz-Trillo I."/>
            <person name="Lander E."/>
            <person name="Nusbaum C."/>
        </authorList>
    </citation>
    <scope>NUCLEOTIDE SEQUENCE [LARGE SCALE GENOMIC DNA]</scope>
    <source>
        <strain evidence="3 4">DAOM BR117</strain>
    </source>
</reference>
<evidence type="ECO:0000313" key="4">
    <source>
        <dbReference type="Proteomes" id="UP000053201"/>
    </source>
</evidence>
<proteinExistence type="predicted"/>
<keyword evidence="1" id="KW-0175">Coiled coil</keyword>
<dbReference type="VEuPathDB" id="FungiDB:SPPG_04511"/>
<dbReference type="InParanoid" id="A0A0L0HH16"/>
<dbReference type="AlphaFoldDB" id="A0A0L0HH16"/>
<dbReference type="RefSeq" id="XP_016608209.1">
    <property type="nucleotide sequence ID" value="XM_016752745.1"/>
</dbReference>
<dbReference type="Proteomes" id="UP000053201">
    <property type="component" value="Unassembled WGS sequence"/>
</dbReference>
<evidence type="ECO:0000256" key="2">
    <source>
        <dbReference type="SAM" id="MobiDB-lite"/>
    </source>
</evidence>